<accession>D0W849</accession>
<dbReference type="AlphaFoldDB" id="D0W849"/>
<gene>
    <name evidence="1" type="ORF">NEILACOT_03702</name>
</gene>
<dbReference type="EMBL" id="ACEQ02000007">
    <property type="protein sequence ID" value="EEZ76177.1"/>
    <property type="molecule type" value="Genomic_DNA"/>
</dbReference>
<name>D0W849_NEILA</name>
<organism evidence="1 2">
    <name type="scientific">Neisseria lactamica ATCC 23970</name>
    <dbReference type="NCBI Taxonomy" id="546265"/>
    <lineage>
        <taxon>Bacteria</taxon>
        <taxon>Pseudomonadati</taxon>
        <taxon>Pseudomonadota</taxon>
        <taxon>Betaproteobacteria</taxon>
        <taxon>Neisseriales</taxon>
        <taxon>Neisseriaceae</taxon>
        <taxon>Neisseria</taxon>
    </lineage>
</organism>
<comment type="caution">
    <text evidence="1">The sequence shown here is derived from an EMBL/GenBank/DDBJ whole genome shotgun (WGS) entry which is preliminary data.</text>
</comment>
<evidence type="ECO:0000313" key="1">
    <source>
        <dbReference type="EMBL" id="EEZ76177.1"/>
    </source>
</evidence>
<evidence type="ECO:0000313" key="2">
    <source>
        <dbReference type="Proteomes" id="UP000003843"/>
    </source>
</evidence>
<reference evidence="1 2" key="1">
    <citation type="submission" date="2009-10" db="EMBL/GenBank/DDBJ databases">
        <authorList>
            <person name="Weinstock G."/>
            <person name="Sodergren E."/>
            <person name="Clifton S."/>
            <person name="Fulton L."/>
            <person name="Fulton B."/>
            <person name="Courtney L."/>
            <person name="Fronick C."/>
            <person name="Harrison M."/>
            <person name="Strong C."/>
            <person name="Farmer C."/>
            <person name="Delahaunty K."/>
            <person name="Markovic C."/>
            <person name="Hall O."/>
            <person name="Minx P."/>
            <person name="Tomlinson C."/>
            <person name="Mitreva M."/>
            <person name="Nelson J."/>
            <person name="Hou S."/>
            <person name="Wollam A."/>
            <person name="Pepin K.H."/>
            <person name="Johnson M."/>
            <person name="Bhonagiri V."/>
            <person name="Nash W.E."/>
            <person name="Warren W."/>
            <person name="Chinwalla A."/>
            <person name="Mardis E.R."/>
            <person name="Wilson R.K."/>
        </authorList>
    </citation>
    <scope>NUCLEOTIDE SEQUENCE [LARGE SCALE GENOMIC DNA]</scope>
    <source>
        <strain evidence="1 2">ATCC 23970</strain>
    </source>
</reference>
<sequence length="48" mass="5275">MNTRTRGGTTRRALCAERACGNGMPSEAGAFRRHCDVWVANPVQIRIS</sequence>
<protein>
    <submittedName>
        <fullName evidence="1">Uncharacterized protein</fullName>
    </submittedName>
</protein>
<dbReference type="Proteomes" id="UP000003843">
    <property type="component" value="Unassembled WGS sequence"/>
</dbReference>
<proteinExistence type="predicted"/>